<dbReference type="AlphaFoldDB" id="A5DYT9"/>
<dbReference type="eggNOG" id="KOG1464">
    <property type="taxonomic scope" value="Eukaryota"/>
</dbReference>
<dbReference type="GeneID" id="5233564"/>
<reference evidence="3 4" key="1">
    <citation type="journal article" date="2009" name="Nature">
        <title>Evolution of pathogenicity and sexual reproduction in eight Candida genomes.</title>
        <authorList>
            <person name="Butler G."/>
            <person name="Rasmussen M.D."/>
            <person name="Lin M.F."/>
            <person name="Santos M.A."/>
            <person name="Sakthikumar S."/>
            <person name="Munro C.A."/>
            <person name="Rheinbay E."/>
            <person name="Grabherr M."/>
            <person name="Forche A."/>
            <person name="Reedy J.L."/>
            <person name="Agrafioti I."/>
            <person name="Arnaud M.B."/>
            <person name="Bates S."/>
            <person name="Brown A.J."/>
            <person name="Brunke S."/>
            <person name="Costanzo M.C."/>
            <person name="Fitzpatrick D.A."/>
            <person name="de Groot P.W."/>
            <person name="Harris D."/>
            <person name="Hoyer L.L."/>
            <person name="Hube B."/>
            <person name="Klis F.M."/>
            <person name="Kodira C."/>
            <person name="Lennard N."/>
            <person name="Logue M.E."/>
            <person name="Martin R."/>
            <person name="Neiman A.M."/>
            <person name="Nikolaou E."/>
            <person name="Quail M.A."/>
            <person name="Quinn J."/>
            <person name="Santos M.C."/>
            <person name="Schmitzberger F.F."/>
            <person name="Sherlock G."/>
            <person name="Shah P."/>
            <person name="Silverstein K.A."/>
            <person name="Skrzypek M.S."/>
            <person name="Soll D."/>
            <person name="Staggs R."/>
            <person name="Stansfield I."/>
            <person name="Stumpf M.P."/>
            <person name="Sudbery P.E."/>
            <person name="Srikantha T."/>
            <person name="Zeng Q."/>
            <person name="Berman J."/>
            <person name="Berriman M."/>
            <person name="Heitman J."/>
            <person name="Gow N.A."/>
            <person name="Lorenz M.C."/>
            <person name="Birren B.W."/>
            <person name="Kellis M."/>
            <person name="Cuomo C.A."/>
        </authorList>
    </citation>
    <scope>NUCLEOTIDE SEQUENCE [LARGE SCALE GENOMIC DNA]</scope>
    <source>
        <strain evidence="4">ATCC 11503 / BCRC 21390 / CBS 2605 / JCM 1781 / NBRC 1676 / NRRL YB-4239</strain>
    </source>
</reference>
<protein>
    <recommendedName>
        <fullName evidence="2">PCI domain-containing protein</fullName>
    </recommendedName>
</protein>
<dbReference type="OrthoDB" id="194139at2759"/>
<dbReference type="SMART" id="SM00753">
    <property type="entry name" value="PAM"/>
    <property type="match status" value="1"/>
</dbReference>
<dbReference type="STRING" id="379508.A5DYT9"/>
<organism evidence="3 4">
    <name type="scientific">Lodderomyces elongisporus (strain ATCC 11503 / CBS 2605 / JCM 1781 / NBRC 1676 / NRRL YB-4239)</name>
    <name type="common">Yeast</name>
    <name type="synonym">Saccharomyces elongisporus</name>
    <dbReference type="NCBI Taxonomy" id="379508"/>
    <lineage>
        <taxon>Eukaryota</taxon>
        <taxon>Fungi</taxon>
        <taxon>Dikarya</taxon>
        <taxon>Ascomycota</taxon>
        <taxon>Saccharomycotina</taxon>
        <taxon>Pichiomycetes</taxon>
        <taxon>Debaryomycetaceae</taxon>
        <taxon>Candida/Lodderomyces clade</taxon>
        <taxon>Lodderomyces</taxon>
    </lineage>
</organism>
<dbReference type="InterPro" id="IPR000717">
    <property type="entry name" value="PCI_dom"/>
</dbReference>
<proteinExistence type="predicted"/>
<gene>
    <name evidence="3" type="ORF">LELG_02526</name>
</gene>
<feature type="domain" description="PCI" evidence="2">
    <location>
        <begin position="292"/>
        <end position="367"/>
    </location>
</feature>
<dbReference type="InterPro" id="IPR050871">
    <property type="entry name" value="26S_Proteasome/COP9_Components"/>
</dbReference>
<dbReference type="VEuPathDB" id="FungiDB:LELG_02526"/>
<evidence type="ECO:0000313" key="4">
    <source>
        <dbReference type="Proteomes" id="UP000001996"/>
    </source>
</evidence>
<dbReference type="KEGG" id="lel:PVL30_003363"/>
<evidence type="ECO:0000256" key="1">
    <source>
        <dbReference type="SAM" id="MobiDB-lite"/>
    </source>
</evidence>
<dbReference type="OMA" id="SEENWKD"/>
<dbReference type="HOGENOM" id="CLU_028981_1_0_1"/>
<dbReference type="Gene3D" id="1.25.40.570">
    <property type="match status" value="1"/>
</dbReference>
<keyword evidence="4" id="KW-1185">Reference proteome</keyword>
<dbReference type="InParanoid" id="A5DYT9"/>
<dbReference type="EMBL" id="CH981526">
    <property type="protein sequence ID" value="EDK44347.1"/>
    <property type="molecule type" value="Genomic_DNA"/>
</dbReference>
<evidence type="ECO:0000313" key="3">
    <source>
        <dbReference type="EMBL" id="EDK44347.1"/>
    </source>
</evidence>
<evidence type="ECO:0000259" key="2">
    <source>
        <dbReference type="Pfam" id="PF01399"/>
    </source>
</evidence>
<feature type="compositionally biased region" description="Gly residues" evidence="1">
    <location>
        <begin position="566"/>
        <end position="580"/>
    </location>
</feature>
<feature type="region of interest" description="Disordered" evidence="1">
    <location>
        <begin position="566"/>
        <end position="601"/>
    </location>
</feature>
<dbReference type="Proteomes" id="UP000001996">
    <property type="component" value="Unassembled WGS sequence"/>
</dbReference>
<name>A5DYT9_LODEL</name>
<sequence>MELKDSEVEWQFRCYKQLIKLSFSEGDYDAALSWLKHVLSLAPNLSQGYLEESLSRMISRYSNISNADFIEQFYKTILEQKEYINDRVWLKIKSNQLSSLIDSGINDKYHIGKSGIDSVESLLREIQTKLLHVPDATRKLFNLEIIAAEMEFLFQTKTLDLFRMNRLYKQSLKSTTAVTHPKIVGIIKECGAKVHFFRQDYERAKYEFYQSFKSYDEAGGSTNEKKNKNLKYLALCSLLTDDELDPFQSQETQTFALNNPDFDNLKSLIHAYHSLSIHELQLVLNNDPLFRTDDIFVHAAMQLQKNLRLNLLLKLIAEADQLTFVDLIATLDLDSFSDLEDLLSKLVSRGQLKDVKIDYVKGIIFSKDVCTNLLRPTSARSIYYNIKFIDSLWGRDQLRVTKAGTESRTESGSGFGSGLETRLESGLESGLEGSVEPTDEMMQVDSNPSLLFATGELAGSFTSSSLANKLFFLIDRPQSPPDWFPAIEKWYTYVMSALPKPYKVQMSHNEQVVQEQQKFIADSNAAKASASAAAAAAARGQELANFNTGLLNSTIGGVGENVGGGVGTGTGTGTGTGIGTGTRDDGFFAGNSGSGDNIDDEDESEITLVKRVDLLKTWVQTLTS</sequence>
<accession>A5DYT9</accession>
<dbReference type="Pfam" id="PF01399">
    <property type="entry name" value="PCI"/>
    <property type="match status" value="1"/>
</dbReference>
<dbReference type="PANTHER" id="PTHR10678">
    <property type="entry name" value="26S PROTEASOME NON-ATPASE REGULATORY SUBUNIT 11/COP9 SIGNALOSOME COMPLEX SUBUNIT 2"/>
    <property type="match status" value="1"/>
</dbReference>